<proteinExistence type="predicted"/>
<dbReference type="Proteomes" id="UP000245884">
    <property type="component" value="Unassembled WGS sequence"/>
</dbReference>
<organism evidence="3 4">
    <name type="scientific">Jaminaea rosea</name>
    <dbReference type="NCBI Taxonomy" id="1569628"/>
    <lineage>
        <taxon>Eukaryota</taxon>
        <taxon>Fungi</taxon>
        <taxon>Dikarya</taxon>
        <taxon>Basidiomycota</taxon>
        <taxon>Ustilaginomycotina</taxon>
        <taxon>Exobasidiomycetes</taxon>
        <taxon>Microstromatales</taxon>
        <taxon>Microstromatales incertae sedis</taxon>
        <taxon>Jaminaea</taxon>
    </lineage>
</organism>
<dbReference type="RefSeq" id="XP_025360476.1">
    <property type="nucleotide sequence ID" value="XM_025508439.1"/>
</dbReference>
<feature type="compositionally biased region" description="Polar residues" evidence="2">
    <location>
        <begin position="46"/>
        <end position="55"/>
    </location>
</feature>
<feature type="compositionally biased region" description="Basic and acidic residues" evidence="2">
    <location>
        <begin position="254"/>
        <end position="274"/>
    </location>
</feature>
<dbReference type="OrthoDB" id="333551at2759"/>
<dbReference type="InterPro" id="IPR025066">
    <property type="entry name" value="CCDC174-like"/>
</dbReference>
<name>A0A316ULP3_9BASI</name>
<dbReference type="EMBL" id="KZ819674">
    <property type="protein sequence ID" value="PWN25864.1"/>
    <property type="molecule type" value="Genomic_DNA"/>
</dbReference>
<evidence type="ECO:0000313" key="4">
    <source>
        <dbReference type="Proteomes" id="UP000245884"/>
    </source>
</evidence>
<accession>A0A316ULP3</accession>
<dbReference type="Pfam" id="PF13300">
    <property type="entry name" value="DUF4078"/>
    <property type="match status" value="1"/>
</dbReference>
<sequence>MDLYGRDTKRRRRGDGEAGSSTSNIAASSFLDLKAQLAGRREREQAQSSGKSLQPKSGRKDEEDEYSRQRLPPHLRHVSSSSSSSSSSPSSSSRSKHRDRGGDASTLSSWAETPSARLERDRKANLARKAKLYDELRRGLSGGLKPEDLEEGGKMQGLLDWDRMIEERRQTERGEEVHRGRSDDEGEEDQQGSDSRDLVEYEDDMGRTRLVPRSQVPMEYLVEQRRRKEEGEADAQGTTLYGPQAQFPIMTRGDVPKEPGQDAQHFDASHEVRNRGAGFFRFDQDEDKRKEQMEALRKERDETLRRRENVSGEGGEAVGGKTMSKAEERLEARRRFVAAKTEELRRKRGQAGAANDPQSSAVDHFLDTLSTEWAASQR</sequence>
<feature type="region of interest" description="Disordered" evidence="2">
    <location>
        <begin position="341"/>
        <end position="362"/>
    </location>
</feature>
<dbReference type="GO" id="GO:0005634">
    <property type="term" value="C:nucleus"/>
    <property type="evidence" value="ECO:0007669"/>
    <property type="project" value="TreeGrafter"/>
</dbReference>
<keyword evidence="1" id="KW-0175">Coiled coil</keyword>
<feature type="compositionally biased region" description="Low complexity" evidence="2">
    <location>
        <begin position="79"/>
        <end position="93"/>
    </location>
</feature>
<feature type="compositionally biased region" description="Basic and acidic residues" evidence="2">
    <location>
        <begin position="194"/>
        <end position="207"/>
    </location>
</feature>
<feature type="compositionally biased region" description="Basic and acidic residues" evidence="2">
    <location>
        <begin position="160"/>
        <end position="183"/>
    </location>
</feature>
<dbReference type="GeneID" id="37030262"/>
<dbReference type="PANTHER" id="PTHR15885">
    <property type="entry name" value="COILED-COIL DOMAIN-CONTAINING PROTEIN 174"/>
    <property type="match status" value="1"/>
</dbReference>
<keyword evidence="4" id="KW-1185">Reference proteome</keyword>
<dbReference type="STRING" id="1569628.A0A316ULP3"/>
<protein>
    <submittedName>
        <fullName evidence="3">Uncharacterized protein</fullName>
    </submittedName>
</protein>
<evidence type="ECO:0000256" key="2">
    <source>
        <dbReference type="SAM" id="MobiDB-lite"/>
    </source>
</evidence>
<evidence type="ECO:0000256" key="1">
    <source>
        <dbReference type="ARBA" id="ARBA00023054"/>
    </source>
</evidence>
<dbReference type="AlphaFoldDB" id="A0A316ULP3"/>
<feature type="compositionally biased region" description="Basic and acidic residues" evidence="2">
    <location>
        <begin position="282"/>
        <end position="310"/>
    </location>
</feature>
<evidence type="ECO:0000313" key="3">
    <source>
        <dbReference type="EMBL" id="PWN25864.1"/>
    </source>
</evidence>
<dbReference type="PANTHER" id="PTHR15885:SF1">
    <property type="entry name" value="COILED-COIL DOMAIN-CONTAINING PROTEIN 174"/>
    <property type="match status" value="1"/>
</dbReference>
<feature type="region of interest" description="Disordered" evidence="2">
    <location>
        <begin position="1"/>
        <end position="329"/>
    </location>
</feature>
<reference evidence="3 4" key="1">
    <citation type="journal article" date="2018" name="Mol. Biol. Evol.">
        <title>Broad Genomic Sampling Reveals a Smut Pathogenic Ancestry of the Fungal Clade Ustilaginomycotina.</title>
        <authorList>
            <person name="Kijpornyongpan T."/>
            <person name="Mondo S.J."/>
            <person name="Barry K."/>
            <person name="Sandor L."/>
            <person name="Lee J."/>
            <person name="Lipzen A."/>
            <person name="Pangilinan J."/>
            <person name="LaButti K."/>
            <person name="Hainaut M."/>
            <person name="Henrissat B."/>
            <person name="Grigoriev I.V."/>
            <person name="Spatafora J.W."/>
            <person name="Aime M.C."/>
        </authorList>
    </citation>
    <scope>NUCLEOTIDE SEQUENCE [LARGE SCALE GENOMIC DNA]</scope>
    <source>
        <strain evidence="3 4">MCA 5214</strain>
    </source>
</reference>
<gene>
    <name evidence="3" type="ORF">BDZ90DRAFT_262064</name>
</gene>